<name>A0A5R8ND28_9NOCA</name>
<reference evidence="4 5" key="1">
    <citation type="submission" date="2019-05" db="EMBL/GenBank/DDBJ databases">
        <title>Genomes sequences of two Nocardia cyriacigeorgica environmental isolates, type strains Nocardia asteroides ATCC 19247 and Nocardia cyriacigeorgica DSM 44484.</title>
        <authorList>
            <person name="Vautrin F."/>
            <person name="Bergeron E."/>
            <person name="Dubost A."/>
            <person name="Abrouk D."/>
            <person name="Rodriguez Nava V."/>
            <person name="Pujic P."/>
        </authorList>
    </citation>
    <scope>NUCLEOTIDE SEQUENCE [LARGE SCALE GENOMIC DNA]</scope>
    <source>
        <strain evidence="4 5">EML 446</strain>
    </source>
</reference>
<feature type="transmembrane region" description="Helical" evidence="1">
    <location>
        <begin position="55"/>
        <end position="73"/>
    </location>
</feature>
<protein>
    <submittedName>
        <fullName evidence="4">Acyltransferase</fullName>
    </submittedName>
</protein>
<dbReference type="PANTHER" id="PTHR23028">
    <property type="entry name" value="ACETYLTRANSFERASE"/>
    <property type="match status" value="1"/>
</dbReference>
<keyword evidence="1" id="KW-1133">Transmembrane helix</keyword>
<feature type="transmembrane region" description="Helical" evidence="1">
    <location>
        <begin position="280"/>
        <end position="300"/>
    </location>
</feature>
<evidence type="ECO:0000313" key="4">
    <source>
        <dbReference type="EMBL" id="TLF73602.1"/>
    </source>
</evidence>
<feature type="transmembrane region" description="Helical" evidence="1">
    <location>
        <begin position="33"/>
        <end position="49"/>
    </location>
</feature>
<feature type="transmembrane region" description="Helical" evidence="1">
    <location>
        <begin position="320"/>
        <end position="342"/>
    </location>
</feature>
<sequence>MVRISEGSAVATAAADSVTEAAKPADYRLDLDGLRGVAIALVVAFHVWFGKVSGGVDVFLVLSGFFFTGMLLRRAEGDGGIGLWQTFRRTARRLLPALFVVLALVVVMTVAEHPYTQWADMSGQTVASALYYQNWYLANAAADYLAADPSVSPLQHLWSMAVQGQFYIAITLLLAAVAWACRRAGRREAIRPAVGALAVVLGIASFIYAALRSTTYQEWIYYDSGARAWELLVGALLAVIVPFLRVPERLWAKVGLSLLAAAGLLAVLTCGILFDGARQFPGPAALFPVGAAVALILAGVRTESGWKPAVSRLLATRPMVELGAVAYALYLWHWPLLIYYLIRADTTEVTVTAGLMIIGVSLVLAVVTNRLIEEPLRLRSGAAITSPAWLRRGAAVAVSVVAALVLGVSGFWQGVLITNPARPIGALDPAVYPGAEALLAGATVPPARVRPSVLEAPGDVPASTIDGCISDWFTTEITTCTYGDPNGSRTMAVVGNSHAEHWLPALDALGHAHGVKVVVLLKMGCPLNIREDAKYRGLDIPDCRDWSRAVIDRLGTERPDWVFTTATEPQWPIGGDRTPEEFVEVWSAMAELQLNVLAIRDTPWLRNEKGTRYRAVDCLAAGGDAESCGIARSEALSPVNPAVEPAAAFPNVHLLDLSDAVCGPQVCRVVIGNVLVYHDEHHMTASYVRTIAPELERQIGATTGWW</sequence>
<dbReference type="InterPro" id="IPR043968">
    <property type="entry name" value="SGNH"/>
</dbReference>
<organism evidence="4 5">
    <name type="scientific">Nocardia cyriacigeorgica</name>
    <dbReference type="NCBI Taxonomy" id="135487"/>
    <lineage>
        <taxon>Bacteria</taxon>
        <taxon>Bacillati</taxon>
        <taxon>Actinomycetota</taxon>
        <taxon>Actinomycetes</taxon>
        <taxon>Mycobacteriales</taxon>
        <taxon>Nocardiaceae</taxon>
        <taxon>Nocardia</taxon>
    </lineage>
</organism>
<gene>
    <name evidence="4" type="ORF">FEK34_26270</name>
</gene>
<feature type="transmembrane region" description="Helical" evidence="1">
    <location>
        <begin position="256"/>
        <end position="274"/>
    </location>
</feature>
<feature type="domain" description="Acyltransferase 3" evidence="2">
    <location>
        <begin position="30"/>
        <end position="368"/>
    </location>
</feature>
<dbReference type="GO" id="GO:0016747">
    <property type="term" value="F:acyltransferase activity, transferring groups other than amino-acyl groups"/>
    <property type="evidence" value="ECO:0007669"/>
    <property type="project" value="InterPro"/>
</dbReference>
<keyword evidence="4" id="KW-0808">Transferase</keyword>
<keyword evidence="1" id="KW-0472">Membrane</keyword>
<dbReference type="AlphaFoldDB" id="A0A5R8ND28"/>
<proteinExistence type="predicted"/>
<comment type="caution">
    <text evidence="4">The sequence shown here is derived from an EMBL/GenBank/DDBJ whole genome shotgun (WGS) entry which is preliminary data.</text>
</comment>
<dbReference type="InterPro" id="IPR002656">
    <property type="entry name" value="Acyl_transf_3_dom"/>
</dbReference>
<feature type="transmembrane region" description="Helical" evidence="1">
    <location>
        <begin position="393"/>
        <end position="412"/>
    </location>
</feature>
<dbReference type="PANTHER" id="PTHR23028:SF53">
    <property type="entry name" value="ACYL_TRANSF_3 DOMAIN-CONTAINING PROTEIN"/>
    <property type="match status" value="1"/>
</dbReference>
<dbReference type="GO" id="GO:0009103">
    <property type="term" value="P:lipopolysaccharide biosynthetic process"/>
    <property type="evidence" value="ECO:0007669"/>
    <property type="project" value="TreeGrafter"/>
</dbReference>
<keyword evidence="1" id="KW-0812">Transmembrane</keyword>
<feature type="transmembrane region" description="Helical" evidence="1">
    <location>
        <begin position="94"/>
        <end position="111"/>
    </location>
</feature>
<feature type="transmembrane region" description="Helical" evidence="1">
    <location>
        <begin position="354"/>
        <end position="372"/>
    </location>
</feature>
<dbReference type="EMBL" id="VBUT01000012">
    <property type="protein sequence ID" value="TLF73602.1"/>
    <property type="molecule type" value="Genomic_DNA"/>
</dbReference>
<evidence type="ECO:0000259" key="2">
    <source>
        <dbReference type="Pfam" id="PF01757"/>
    </source>
</evidence>
<feature type="transmembrane region" description="Helical" evidence="1">
    <location>
        <begin position="164"/>
        <end position="181"/>
    </location>
</feature>
<evidence type="ECO:0000256" key="1">
    <source>
        <dbReference type="SAM" id="Phobius"/>
    </source>
</evidence>
<dbReference type="Pfam" id="PF01757">
    <property type="entry name" value="Acyl_transf_3"/>
    <property type="match status" value="1"/>
</dbReference>
<dbReference type="Pfam" id="PF19040">
    <property type="entry name" value="SGNH"/>
    <property type="match status" value="1"/>
</dbReference>
<dbReference type="RefSeq" id="WP_138452071.1">
    <property type="nucleotide sequence ID" value="NZ_VBUT01000012.1"/>
</dbReference>
<feature type="domain" description="SGNH" evidence="3">
    <location>
        <begin position="478"/>
        <end position="696"/>
    </location>
</feature>
<dbReference type="GO" id="GO:0016020">
    <property type="term" value="C:membrane"/>
    <property type="evidence" value="ECO:0007669"/>
    <property type="project" value="TreeGrafter"/>
</dbReference>
<evidence type="ECO:0000313" key="5">
    <source>
        <dbReference type="Proteomes" id="UP000306378"/>
    </source>
</evidence>
<keyword evidence="4" id="KW-0012">Acyltransferase</keyword>
<dbReference type="InterPro" id="IPR050879">
    <property type="entry name" value="Acyltransferase_3"/>
</dbReference>
<feature type="transmembrane region" description="Helical" evidence="1">
    <location>
        <begin position="193"/>
        <end position="211"/>
    </location>
</feature>
<evidence type="ECO:0000259" key="3">
    <source>
        <dbReference type="Pfam" id="PF19040"/>
    </source>
</evidence>
<dbReference type="Proteomes" id="UP000306378">
    <property type="component" value="Unassembled WGS sequence"/>
</dbReference>
<feature type="transmembrane region" description="Helical" evidence="1">
    <location>
        <begin position="226"/>
        <end position="244"/>
    </location>
</feature>
<accession>A0A5R8ND28</accession>